<dbReference type="Proteomes" id="UP000184147">
    <property type="component" value="Unassembled WGS sequence"/>
</dbReference>
<feature type="transmembrane region" description="Helical" evidence="1">
    <location>
        <begin position="289"/>
        <end position="310"/>
    </location>
</feature>
<gene>
    <name evidence="2" type="ORF">SAMN05444377_11186</name>
</gene>
<feature type="transmembrane region" description="Helical" evidence="1">
    <location>
        <begin position="249"/>
        <end position="277"/>
    </location>
</feature>
<sequence length="579" mass="67472">MNEKIVNIINEEPFVGEDGFDYIKVTKEILTPRKTYLKGTLSGKYRGNKIPDDSDKSSLFDFEIYEAEVNCNSVEDFSKNKPFSFPHDFKNITNAKKIKVSVFPKEKLPQILPVIISANNKTFGINVLEPQLYEFTINRKEHQIDGNEVFGTFNAYITGYVFDYERDEVEEINKVVLIDVIDVDDNEDDEEDGRIKKPCKSNGIKTGEFEEKECYKRYEYFCKHHPDTVWGPWEKIPCGTSTEKGCLSIFGYLFSIVLIVFFIYYAFPVIGIIILIYCITYLINRFSSVFRWMFGILGIIFWLFFIVSIFKTCSLVHIPNIIPKPKIEDSRENVVYEPIDNDSTTISIGNDSLVKRFRKWQDYEGNIYQGYYTLKLFEIKQSSRFKNSINLTSSTPRNYDQMVYMLKGNDESKLDGLYRMFDSIRKKNKLNDIKFSEMIVSCIQDIPYTLILENECNAQLYNDKFIRDYLMQGNKCSGYQKFGINSPLEFVYTLEGDCDTRALLLFTILSHYKYDVALMSSEFYGHSMIAINLPFSGINYSNQNKKYVMWETTAPDIPAGRIGKSYMNLNYWRISLKSN</sequence>
<protein>
    <recommendedName>
        <fullName evidence="4">Transglutaminase-like superfamily protein</fullName>
    </recommendedName>
</protein>
<name>A0A1M5CDS2_9FLAO</name>
<reference evidence="2 3" key="1">
    <citation type="submission" date="2016-11" db="EMBL/GenBank/DDBJ databases">
        <authorList>
            <person name="Jaros S."/>
            <person name="Januszkiewicz K."/>
            <person name="Wedrychowicz H."/>
        </authorList>
    </citation>
    <scope>NUCLEOTIDE SEQUENCE [LARGE SCALE GENOMIC DNA]</scope>
    <source>
        <strain evidence="2 3">DSM 25660</strain>
    </source>
</reference>
<dbReference type="RefSeq" id="WP_073363872.1">
    <property type="nucleotide sequence ID" value="NZ_FQVQ01000011.1"/>
</dbReference>
<accession>A0A1M5CDS2</accession>
<dbReference type="AlphaFoldDB" id="A0A1M5CDS2"/>
<keyword evidence="1" id="KW-1133">Transmembrane helix</keyword>
<keyword evidence="1" id="KW-0472">Membrane</keyword>
<proteinExistence type="predicted"/>
<dbReference type="OrthoDB" id="614471at2"/>
<organism evidence="2 3">
    <name type="scientific">Flavobacterium fontis</name>
    <dbReference type="NCBI Taxonomy" id="1124188"/>
    <lineage>
        <taxon>Bacteria</taxon>
        <taxon>Pseudomonadati</taxon>
        <taxon>Bacteroidota</taxon>
        <taxon>Flavobacteriia</taxon>
        <taxon>Flavobacteriales</taxon>
        <taxon>Flavobacteriaceae</taxon>
        <taxon>Flavobacterium</taxon>
    </lineage>
</organism>
<dbReference type="STRING" id="1124188.SAMN05444377_11186"/>
<keyword evidence="1" id="KW-0812">Transmembrane</keyword>
<evidence type="ECO:0000313" key="3">
    <source>
        <dbReference type="Proteomes" id="UP000184147"/>
    </source>
</evidence>
<evidence type="ECO:0000313" key="2">
    <source>
        <dbReference type="EMBL" id="SHF52869.1"/>
    </source>
</evidence>
<keyword evidence="3" id="KW-1185">Reference proteome</keyword>
<dbReference type="EMBL" id="FQVQ01000011">
    <property type="protein sequence ID" value="SHF52869.1"/>
    <property type="molecule type" value="Genomic_DNA"/>
</dbReference>
<evidence type="ECO:0008006" key="4">
    <source>
        <dbReference type="Google" id="ProtNLM"/>
    </source>
</evidence>
<evidence type="ECO:0000256" key="1">
    <source>
        <dbReference type="SAM" id="Phobius"/>
    </source>
</evidence>